<protein>
    <submittedName>
        <fullName evidence="8">MFS transporter</fullName>
    </submittedName>
</protein>
<evidence type="ECO:0000259" key="7">
    <source>
        <dbReference type="PROSITE" id="PS50850"/>
    </source>
</evidence>
<accession>A0A193G0N6</accession>
<dbReference type="InterPro" id="IPR011701">
    <property type="entry name" value="MFS"/>
</dbReference>
<feature type="transmembrane region" description="Helical" evidence="6">
    <location>
        <begin position="104"/>
        <end position="126"/>
    </location>
</feature>
<feature type="transmembrane region" description="Helical" evidence="6">
    <location>
        <begin position="281"/>
        <end position="303"/>
    </location>
</feature>
<dbReference type="Gene3D" id="1.20.1250.20">
    <property type="entry name" value="MFS general substrate transporter like domains"/>
    <property type="match status" value="2"/>
</dbReference>
<dbReference type="SUPFAM" id="SSF103473">
    <property type="entry name" value="MFS general substrate transporter"/>
    <property type="match status" value="1"/>
</dbReference>
<evidence type="ECO:0000256" key="4">
    <source>
        <dbReference type="ARBA" id="ARBA00023136"/>
    </source>
</evidence>
<dbReference type="PROSITE" id="PS50850">
    <property type="entry name" value="MFS"/>
    <property type="match status" value="1"/>
</dbReference>
<reference evidence="8 9" key="1">
    <citation type="submission" date="2016-06" db="EMBL/GenBank/DDBJ databases">
        <title>Complete genome sequences of Bordetella bronchialis and Bordetella flabilis.</title>
        <authorList>
            <person name="LiPuma J.J."/>
            <person name="Spilker T."/>
        </authorList>
    </citation>
    <scope>NUCLEOTIDE SEQUENCE [LARGE SCALE GENOMIC DNA]</scope>
    <source>
        <strain evidence="8 9">AU17976</strain>
    </source>
</reference>
<gene>
    <name evidence="8" type="ORF">BAU08_19310</name>
</gene>
<dbReference type="GO" id="GO:0016020">
    <property type="term" value="C:membrane"/>
    <property type="evidence" value="ECO:0007669"/>
    <property type="project" value="UniProtKB-SubCell"/>
</dbReference>
<feature type="transmembrane region" description="Helical" evidence="6">
    <location>
        <begin position="48"/>
        <end position="68"/>
    </location>
</feature>
<dbReference type="Proteomes" id="UP000092213">
    <property type="component" value="Chromosome"/>
</dbReference>
<feature type="transmembrane region" description="Helical" evidence="6">
    <location>
        <begin position="315"/>
        <end position="336"/>
    </location>
</feature>
<feature type="transmembrane region" description="Helical" evidence="6">
    <location>
        <begin position="246"/>
        <end position="266"/>
    </location>
</feature>
<name>A0A193G0N6_9BORD</name>
<comment type="subcellular location">
    <subcellularLocation>
        <location evidence="1">Membrane</location>
        <topology evidence="1">Multi-pass membrane protein</topology>
    </subcellularLocation>
</comment>
<feature type="transmembrane region" description="Helical" evidence="6">
    <location>
        <begin position="147"/>
        <end position="173"/>
    </location>
</feature>
<evidence type="ECO:0000256" key="3">
    <source>
        <dbReference type="ARBA" id="ARBA00022989"/>
    </source>
</evidence>
<dbReference type="InterPro" id="IPR020846">
    <property type="entry name" value="MFS_dom"/>
</dbReference>
<evidence type="ECO:0000313" key="8">
    <source>
        <dbReference type="EMBL" id="ANN73208.1"/>
    </source>
</evidence>
<feature type="domain" description="Major facilitator superfamily (MFS) profile" evidence="7">
    <location>
        <begin position="14"/>
        <end position="433"/>
    </location>
</feature>
<evidence type="ECO:0000256" key="5">
    <source>
        <dbReference type="SAM" id="MobiDB-lite"/>
    </source>
</evidence>
<dbReference type="AlphaFoldDB" id="A0A193G0N6"/>
<organism evidence="8 9">
    <name type="scientific">Bordetella bronchialis</name>
    <dbReference type="NCBI Taxonomy" id="463025"/>
    <lineage>
        <taxon>Bacteria</taxon>
        <taxon>Pseudomonadati</taxon>
        <taxon>Pseudomonadota</taxon>
        <taxon>Betaproteobacteria</taxon>
        <taxon>Burkholderiales</taxon>
        <taxon>Alcaligenaceae</taxon>
        <taxon>Bordetella</taxon>
    </lineage>
</organism>
<feature type="transmembrane region" description="Helical" evidence="6">
    <location>
        <begin position="12"/>
        <end position="28"/>
    </location>
</feature>
<sequence>MQHAPRTGRYRYLIFFSVFILALINYIDRGAIAFASTAITGEFGFDKAAWGSILGFFGYGYMFGALFGGMAVDRIGARRLWLVTGIAWSAFEILTAFAGEIGLAIMGGSALAGFAVIRIAFGFTEGPAYSVINKTISRWSPGQERGWALSLALLSSPLGAMLTAPVAVGLLSWTGSWRTAFIVLGVTSLVALLAIMRYFTSGPEENPRVSAGELAYIQGDARTAAPPSRPAAAAGAWRRFFSNPTLVCNALGYFAYDYVIFLLLTWTPKYLHDQFNFDLGSLWYVGMIPWVGACVAILVGGRLSDWLLRRTGSFFVGRSCLAAASLLLTAVFFWMMTRVSSSAAVIALMALANTFSTLPNSIYWAVIIDSVPADQVGAFSGITHCIANTGAIIAPTLAGYLASAYGYPAIFTGAAVVAFLAMIAMLAVRPGGQTPRPGRAYWPDIAGGNPPRAGSRNG</sequence>
<dbReference type="InterPro" id="IPR050382">
    <property type="entry name" value="MFS_Na/Anion_cotransporter"/>
</dbReference>
<evidence type="ECO:0000313" key="9">
    <source>
        <dbReference type="Proteomes" id="UP000092213"/>
    </source>
</evidence>
<dbReference type="Pfam" id="PF07690">
    <property type="entry name" value="MFS_1"/>
    <property type="match status" value="1"/>
</dbReference>
<keyword evidence="2 6" id="KW-0812">Transmembrane</keyword>
<evidence type="ECO:0000256" key="1">
    <source>
        <dbReference type="ARBA" id="ARBA00004141"/>
    </source>
</evidence>
<keyword evidence="3 6" id="KW-1133">Transmembrane helix</keyword>
<dbReference type="PANTHER" id="PTHR11662:SF399">
    <property type="entry name" value="FI19708P1-RELATED"/>
    <property type="match status" value="1"/>
</dbReference>
<feature type="transmembrane region" description="Helical" evidence="6">
    <location>
        <begin position="179"/>
        <end position="199"/>
    </location>
</feature>
<proteinExistence type="predicted"/>
<dbReference type="PANTHER" id="PTHR11662">
    <property type="entry name" value="SOLUTE CARRIER FAMILY 17"/>
    <property type="match status" value="1"/>
</dbReference>
<dbReference type="GO" id="GO:0022857">
    <property type="term" value="F:transmembrane transporter activity"/>
    <property type="evidence" value="ECO:0007669"/>
    <property type="project" value="InterPro"/>
</dbReference>
<feature type="transmembrane region" description="Helical" evidence="6">
    <location>
        <begin position="407"/>
        <end position="428"/>
    </location>
</feature>
<feature type="transmembrane region" description="Helical" evidence="6">
    <location>
        <begin position="342"/>
        <end position="366"/>
    </location>
</feature>
<keyword evidence="4 6" id="KW-0472">Membrane</keyword>
<dbReference type="InterPro" id="IPR036259">
    <property type="entry name" value="MFS_trans_sf"/>
</dbReference>
<feature type="region of interest" description="Disordered" evidence="5">
    <location>
        <begin position="438"/>
        <end position="458"/>
    </location>
</feature>
<evidence type="ECO:0000256" key="2">
    <source>
        <dbReference type="ARBA" id="ARBA00022692"/>
    </source>
</evidence>
<dbReference type="STRING" id="463025.BAU08_19310"/>
<dbReference type="EMBL" id="CP016171">
    <property type="protein sequence ID" value="ANN73208.1"/>
    <property type="molecule type" value="Genomic_DNA"/>
</dbReference>
<feature type="transmembrane region" description="Helical" evidence="6">
    <location>
        <begin position="80"/>
        <end position="98"/>
    </location>
</feature>
<dbReference type="RefSeq" id="WP_066671073.1">
    <property type="nucleotide sequence ID" value="NZ_CP016171.1"/>
</dbReference>
<feature type="transmembrane region" description="Helical" evidence="6">
    <location>
        <begin position="378"/>
        <end position="401"/>
    </location>
</feature>
<evidence type="ECO:0000256" key="6">
    <source>
        <dbReference type="SAM" id="Phobius"/>
    </source>
</evidence>